<dbReference type="Proteomes" id="UP000562492">
    <property type="component" value="Unassembled WGS sequence"/>
</dbReference>
<gene>
    <name evidence="1" type="ORF">HNP33_004183</name>
</gene>
<comment type="caution">
    <text evidence="1">The sequence shown here is derived from an EMBL/GenBank/DDBJ whole genome shotgun (WGS) entry which is preliminary data.</text>
</comment>
<accession>A0ABR6RLM9</accession>
<evidence type="ECO:0000313" key="1">
    <source>
        <dbReference type="EMBL" id="MBB6580057.1"/>
    </source>
</evidence>
<keyword evidence="2" id="KW-1185">Reference proteome</keyword>
<reference evidence="1 2" key="1">
    <citation type="submission" date="2020-08" db="EMBL/GenBank/DDBJ databases">
        <title>Functional genomics of gut bacteria from endangered species of beetles.</title>
        <authorList>
            <person name="Carlos-Shanley C."/>
        </authorList>
    </citation>
    <scope>NUCLEOTIDE SEQUENCE [LARGE SCALE GENOMIC DNA]</scope>
    <source>
        <strain evidence="1 2">S00124</strain>
    </source>
</reference>
<dbReference type="RefSeq" id="WP_184711713.1">
    <property type="nucleotide sequence ID" value="NZ_JACHKZ010000051.1"/>
</dbReference>
<proteinExistence type="predicted"/>
<sequence>MNDLSNHYALSRAQARWDGMEPDYDDRPDPVLEARDERIRVLENNVELLIYELREAAERLNRNYPCAGNRFIKTCNQIEGIEDDE</sequence>
<protein>
    <recommendedName>
        <fullName evidence="3">Coil containing protein</fullName>
    </recommendedName>
</protein>
<organism evidence="1 2">
    <name type="scientific">Comamonas odontotermitis</name>
    <dbReference type="NCBI Taxonomy" id="379895"/>
    <lineage>
        <taxon>Bacteria</taxon>
        <taxon>Pseudomonadati</taxon>
        <taxon>Pseudomonadota</taxon>
        <taxon>Betaproteobacteria</taxon>
        <taxon>Burkholderiales</taxon>
        <taxon>Comamonadaceae</taxon>
        <taxon>Comamonas</taxon>
    </lineage>
</organism>
<evidence type="ECO:0000313" key="2">
    <source>
        <dbReference type="Proteomes" id="UP000562492"/>
    </source>
</evidence>
<evidence type="ECO:0008006" key="3">
    <source>
        <dbReference type="Google" id="ProtNLM"/>
    </source>
</evidence>
<name>A0ABR6RLM9_9BURK</name>
<dbReference type="EMBL" id="JACHKZ010000051">
    <property type="protein sequence ID" value="MBB6580057.1"/>
    <property type="molecule type" value="Genomic_DNA"/>
</dbReference>